<sequence length="321" mass="34299">MRIAIVGAGIAGLACAGRLSGLAEIVLFDKGRRPGGRLTSVVTDISSWDLGAPFFTAHDPDFQAEVARWQEAGCAARWPGGPRGAMVGVPSMATLVAEQSKRFDVRFGARVQALVQGEDGWRIEGEGLDAEPFDSVVVAVPAEQAAPLLSLHDLDAGLEAASVRSTPCWSVMVAFPWDIPAPRAFMEDLGIFSALACNASKPERGASQGWVLHANAAWSRANLECEAEDVAERMLAAFAQALGTELPAPTFLKAHRWRFAQPYGQSGRVLWNLDQRLGACGDWCRAPTVEGAWLSGVRLADQMRASLPELITQVAALHEAG</sequence>
<dbReference type="InterPro" id="IPR036188">
    <property type="entry name" value="FAD/NAD-bd_sf"/>
</dbReference>
<name>A0ABT0ADZ1_9SPHN</name>
<accession>A0ABT0ADZ1</accession>
<reference evidence="2" key="1">
    <citation type="submission" date="2022-03" db="EMBL/GenBank/DDBJ databases">
        <title>Identification of a novel bacterium isolated from mangrove sediments.</title>
        <authorList>
            <person name="Pan X."/>
        </authorList>
    </citation>
    <scope>NUCLEOTIDE SEQUENCE</scope>
    <source>
        <strain evidence="2">B2637</strain>
    </source>
</reference>
<organism evidence="2 3">
    <name type="scientific">Novosphingobium mangrovi</name>
    <name type="common">ex Hu et al. 2023</name>
    <dbReference type="NCBI Taxonomy" id="2930094"/>
    <lineage>
        <taxon>Bacteria</taxon>
        <taxon>Pseudomonadati</taxon>
        <taxon>Pseudomonadota</taxon>
        <taxon>Alphaproteobacteria</taxon>
        <taxon>Sphingomonadales</taxon>
        <taxon>Sphingomonadaceae</taxon>
        <taxon>Novosphingobium</taxon>
    </lineage>
</organism>
<dbReference type="PROSITE" id="PS51257">
    <property type="entry name" value="PROKAR_LIPOPROTEIN"/>
    <property type="match status" value="1"/>
</dbReference>
<dbReference type="EMBL" id="JALHAT010000020">
    <property type="protein sequence ID" value="MCJ1961420.1"/>
    <property type="molecule type" value="Genomic_DNA"/>
</dbReference>
<protein>
    <submittedName>
        <fullName evidence="2">FAD-dependent oxidoreductase</fullName>
    </submittedName>
</protein>
<dbReference type="Pfam" id="PF13450">
    <property type="entry name" value="NAD_binding_8"/>
    <property type="match status" value="1"/>
</dbReference>
<dbReference type="Proteomes" id="UP001162802">
    <property type="component" value="Unassembled WGS sequence"/>
</dbReference>
<evidence type="ECO:0000313" key="3">
    <source>
        <dbReference type="Proteomes" id="UP001162802"/>
    </source>
</evidence>
<dbReference type="InterPro" id="IPR002937">
    <property type="entry name" value="Amino_oxidase"/>
</dbReference>
<keyword evidence="3" id="KW-1185">Reference proteome</keyword>
<dbReference type="Pfam" id="PF01593">
    <property type="entry name" value="Amino_oxidase"/>
    <property type="match status" value="1"/>
</dbReference>
<dbReference type="SUPFAM" id="SSF51905">
    <property type="entry name" value="FAD/NAD(P)-binding domain"/>
    <property type="match status" value="1"/>
</dbReference>
<dbReference type="RefSeq" id="WP_243800485.1">
    <property type="nucleotide sequence ID" value="NZ_JALHAT010000020.1"/>
</dbReference>
<dbReference type="PANTHER" id="PTHR16128:SF5">
    <property type="entry name" value="FAD_NAD(P)-BINDING OXIDOREDUCTASE FAMILY PROTEIN"/>
    <property type="match status" value="1"/>
</dbReference>
<comment type="caution">
    <text evidence="2">The sequence shown here is derived from an EMBL/GenBank/DDBJ whole genome shotgun (WGS) entry which is preliminary data.</text>
</comment>
<dbReference type="PANTHER" id="PTHR16128">
    <property type="entry name" value="FAD/NAD(P)-BINDING OXIDOREDUCTASE FAMILY PROTEIN"/>
    <property type="match status" value="1"/>
</dbReference>
<feature type="domain" description="Amine oxidase" evidence="1">
    <location>
        <begin position="92"/>
        <end position="303"/>
    </location>
</feature>
<evidence type="ECO:0000259" key="1">
    <source>
        <dbReference type="Pfam" id="PF01593"/>
    </source>
</evidence>
<dbReference type="Gene3D" id="3.50.50.60">
    <property type="entry name" value="FAD/NAD(P)-binding domain"/>
    <property type="match status" value="1"/>
</dbReference>
<gene>
    <name evidence="2" type="ORF">MTR65_12070</name>
</gene>
<evidence type="ECO:0000313" key="2">
    <source>
        <dbReference type="EMBL" id="MCJ1961420.1"/>
    </source>
</evidence>
<proteinExistence type="predicted"/>
<dbReference type="Gene3D" id="3.90.660.10">
    <property type="match status" value="1"/>
</dbReference>